<name>A0A328TYT0_9BACL</name>
<dbReference type="AlphaFoldDB" id="A0A328TYT0"/>
<dbReference type="InterPro" id="IPR016181">
    <property type="entry name" value="Acyl_CoA_acyltransferase"/>
</dbReference>
<accession>A0A328TYT0</accession>
<dbReference type="Proteomes" id="UP000249260">
    <property type="component" value="Unassembled WGS sequence"/>
</dbReference>
<reference evidence="2 3" key="1">
    <citation type="submission" date="2018-06" db="EMBL/GenBank/DDBJ databases">
        <title>Paenibacillus montanisoli sp. nov., isolated from mountain area soil.</title>
        <authorList>
            <person name="Wu M."/>
        </authorList>
    </citation>
    <scope>NUCLEOTIDE SEQUENCE [LARGE SCALE GENOMIC DNA]</scope>
    <source>
        <strain evidence="2 3">RA17</strain>
    </source>
</reference>
<evidence type="ECO:0000313" key="2">
    <source>
        <dbReference type="EMBL" id="RAP74301.1"/>
    </source>
</evidence>
<sequence length="164" mass="18759">MISDDVDLVFHALEEHYMGKPLDYINKCWEENKSGARITLIALYDQKFAGWLHLLSTSYYPYFVDEGIPEINNFEVVPTLRRKGIGNALMDAIEQISFDKYGIVGIGVGLYYDYGNAQRLYVKRGYIPDGRGVFYEGKYAEPGRFVQIGHELALYLTKEKPAGR</sequence>
<dbReference type="EMBL" id="QLUW01000005">
    <property type="protein sequence ID" value="RAP74301.1"/>
    <property type="molecule type" value="Genomic_DNA"/>
</dbReference>
<dbReference type="Pfam" id="PF00583">
    <property type="entry name" value="Acetyltransf_1"/>
    <property type="match status" value="1"/>
</dbReference>
<dbReference type="PROSITE" id="PS51186">
    <property type="entry name" value="GNAT"/>
    <property type="match status" value="1"/>
</dbReference>
<proteinExistence type="predicted"/>
<feature type="domain" description="N-acetyltransferase" evidence="1">
    <location>
        <begin position="1"/>
        <end position="161"/>
    </location>
</feature>
<dbReference type="SUPFAM" id="SSF55729">
    <property type="entry name" value="Acyl-CoA N-acyltransferases (Nat)"/>
    <property type="match status" value="1"/>
</dbReference>
<comment type="caution">
    <text evidence="2">The sequence shown here is derived from an EMBL/GenBank/DDBJ whole genome shotgun (WGS) entry which is preliminary data.</text>
</comment>
<keyword evidence="3" id="KW-1185">Reference proteome</keyword>
<dbReference type="InterPro" id="IPR000182">
    <property type="entry name" value="GNAT_dom"/>
</dbReference>
<evidence type="ECO:0000313" key="3">
    <source>
        <dbReference type="Proteomes" id="UP000249260"/>
    </source>
</evidence>
<dbReference type="CDD" id="cd04301">
    <property type="entry name" value="NAT_SF"/>
    <property type="match status" value="1"/>
</dbReference>
<protein>
    <submittedName>
        <fullName evidence="2">GNAT family N-acetyltransferase</fullName>
    </submittedName>
</protein>
<evidence type="ECO:0000259" key="1">
    <source>
        <dbReference type="PROSITE" id="PS51186"/>
    </source>
</evidence>
<organism evidence="2 3">
    <name type="scientific">Paenibacillus montanisoli</name>
    <dbReference type="NCBI Taxonomy" id="2081970"/>
    <lineage>
        <taxon>Bacteria</taxon>
        <taxon>Bacillati</taxon>
        <taxon>Bacillota</taxon>
        <taxon>Bacilli</taxon>
        <taxon>Bacillales</taxon>
        <taxon>Paenibacillaceae</taxon>
        <taxon>Paenibacillus</taxon>
    </lineage>
</organism>
<dbReference type="OrthoDB" id="9803772at2"/>
<gene>
    <name evidence="2" type="ORF">DL346_23985</name>
</gene>
<dbReference type="Gene3D" id="3.40.630.30">
    <property type="match status" value="1"/>
</dbReference>
<dbReference type="GO" id="GO:0016747">
    <property type="term" value="F:acyltransferase activity, transferring groups other than amino-acyl groups"/>
    <property type="evidence" value="ECO:0007669"/>
    <property type="project" value="InterPro"/>
</dbReference>
<keyword evidence="2" id="KW-0808">Transferase</keyword>